<sequence>MRLAAFVLCLLSVIACGLCIAPFLILGFMFLTGYALNALDPGMPEAVSLIYAVFFLVIGFYMCLPLAYGIPMTVFCYRAYKGTYQPSIGFSVCVLLFLSTIAGILLLIDCDSRNEKQSNPE</sequence>
<reference evidence="2" key="1">
    <citation type="submission" date="2020-10" db="EMBL/GenBank/DDBJ databases">
        <authorList>
            <person name="Gilroy R."/>
        </authorList>
    </citation>
    <scope>NUCLEOTIDE SEQUENCE</scope>
    <source>
        <strain evidence="2">ChiGjej1B1-22543</strain>
    </source>
</reference>
<proteinExistence type="predicted"/>
<evidence type="ECO:0000313" key="2">
    <source>
        <dbReference type="EMBL" id="HIU45271.1"/>
    </source>
</evidence>
<feature type="transmembrane region" description="Helical" evidence="1">
    <location>
        <begin position="49"/>
        <end position="68"/>
    </location>
</feature>
<dbReference type="Proteomes" id="UP000824070">
    <property type="component" value="Unassembled WGS sequence"/>
</dbReference>
<evidence type="ECO:0000256" key="1">
    <source>
        <dbReference type="SAM" id="Phobius"/>
    </source>
</evidence>
<evidence type="ECO:0008006" key="4">
    <source>
        <dbReference type="Google" id="ProtNLM"/>
    </source>
</evidence>
<keyword evidence="1" id="KW-0812">Transmembrane</keyword>
<gene>
    <name evidence="2" type="ORF">IAC52_03120</name>
</gene>
<dbReference type="PROSITE" id="PS51257">
    <property type="entry name" value="PROKAR_LIPOPROTEIN"/>
    <property type="match status" value="1"/>
</dbReference>
<protein>
    <recommendedName>
        <fullName evidence="4">Transmembrane protein</fullName>
    </recommendedName>
</protein>
<reference evidence="2" key="2">
    <citation type="journal article" date="2021" name="PeerJ">
        <title>Extensive microbial diversity within the chicken gut microbiome revealed by metagenomics and culture.</title>
        <authorList>
            <person name="Gilroy R."/>
            <person name="Ravi A."/>
            <person name="Getino M."/>
            <person name="Pursley I."/>
            <person name="Horton D.L."/>
            <person name="Alikhan N.F."/>
            <person name="Baker D."/>
            <person name="Gharbi K."/>
            <person name="Hall N."/>
            <person name="Watson M."/>
            <person name="Adriaenssens E.M."/>
            <person name="Foster-Nyarko E."/>
            <person name="Jarju S."/>
            <person name="Secka A."/>
            <person name="Antonio M."/>
            <person name="Oren A."/>
            <person name="Chaudhuri R.R."/>
            <person name="La Ragione R."/>
            <person name="Hildebrand F."/>
            <person name="Pallen M.J."/>
        </authorList>
    </citation>
    <scope>NUCLEOTIDE SEQUENCE</scope>
    <source>
        <strain evidence="2">ChiGjej1B1-22543</strain>
    </source>
</reference>
<keyword evidence="1" id="KW-1133">Transmembrane helix</keyword>
<keyword evidence="1" id="KW-0472">Membrane</keyword>
<accession>A0A9D1LNT4</accession>
<evidence type="ECO:0000313" key="3">
    <source>
        <dbReference type="Proteomes" id="UP000824070"/>
    </source>
</evidence>
<feature type="transmembrane region" description="Helical" evidence="1">
    <location>
        <begin position="88"/>
        <end position="108"/>
    </location>
</feature>
<comment type="caution">
    <text evidence="2">The sequence shown here is derived from an EMBL/GenBank/DDBJ whole genome shotgun (WGS) entry which is preliminary data.</text>
</comment>
<name>A0A9D1LNT4_9FIRM</name>
<organism evidence="2 3">
    <name type="scientific">Candidatus Alloenteromonas pullicola</name>
    <dbReference type="NCBI Taxonomy" id="2840784"/>
    <lineage>
        <taxon>Bacteria</taxon>
        <taxon>Bacillati</taxon>
        <taxon>Bacillota</taxon>
        <taxon>Bacillota incertae sedis</taxon>
        <taxon>Candidatus Alloenteromonas</taxon>
    </lineage>
</organism>
<dbReference type="AlphaFoldDB" id="A0A9D1LNT4"/>
<dbReference type="EMBL" id="DVMV01000021">
    <property type="protein sequence ID" value="HIU45271.1"/>
    <property type="molecule type" value="Genomic_DNA"/>
</dbReference>